<dbReference type="FunFam" id="3.40.50.620:FF:000009">
    <property type="entry name" value="Cysteine--tRNA ligase"/>
    <property type="match status" value="1"/>
</dbReference>
<dbReference type="NCBIfam" id="TIGR00435">
    <property type="entry name" value="cysS"/>
    <property type="match status" value="1"/>
</dbReference>
<evidence type="ECO:0000256" key="9">
    <source>
        <dbReference type="ARBA" id="ARBA00022840"/>
    </source>
</evidence>
<feature type="binding site" evidence="13">
    <location>
        <position position="27"/>
    </location>
    <ligand>
        <name>Zn(2+)</name>
        <dbReference type="ChEBI" id="CHEBI:29105"/>
    </ligand>
</feature>
<dbReference type="Gene3D" id="1.20.120.1910">
    <property type="entry name" value="Cysteine-tRNA ligase, C-terminal anti-codon recognition domain"/>
    <property type="match status" value="1"/>
</dbReference>
<feature type="short sequence motif" description="'KMSKS' region" evidence="13">
    <location>
        <begin position="264"/>
        <end position="268"/>
    </location>
</feature>
<keyword evidence="11 13" id="KW-0030">Aminoacyl-tRNA synthetase</keyword>
<dbReference type="Gene3D" id="3.40.50.620">
    <property type="entry name" value="HUPs"/>
    <property type="match status" value="1"/>
</dbReference>
<sequence length="485" mass="54542">MEVYNTMTRRKETFQPREPGKVGIYVCGPTTYNYIHLGNARPLVFFDTVRRYFAYKGYEVLYIQNFTDVDDKIINRAAQEGKDPLELSRTYIDEYFKDAGALNVRRADQHPKVTGHMPEIIKMVEALVENGSAYVVEGDVYFEVRKFAGYGKLSGRTLDDLLAGARVEVDTRKRDPLDFAVWKSSKPGEPAWDSPWGPGRPGWHIECSAMSLKYLGTSFDIHGGGFDLVFPHHENEIAQSEAATGETFVRYWLHNGFITVKEEKMSKSLGNFFLVRDILAKFPPETVRFFLLSTHYRSPLDFDDEKLAAAGRGLERIKTSVRLLTEALAKKTSEDTVAVTGDLQTAIDTLKASFDAAMDDDFNTALAIGIVFELAREANTAVQRLGETLARADREVLSKAMDVFKAFNEVLGVFKVDSSGNMIIESVSEENSGLAEKLLSLIIDVRQEARKKKDWGTSDRIRDGLKELGIVLEDTPQGVRWKKQG</sequence>
<feature type="binding site" evidence="13">
    <location>
        <position position="236"/>
    </location>
    <ligand>
        <name>Zn(2+)</name>
        <dbReference type="ChEBI" id="CHEBI:29105"/>
    </ligand>
</feature>
<evidence type="ECO:0000259" key="14">
    <source>
        <dbReference type="SMART" id="SM00840"/>
    </source>
</evidence>
<keyword evidence="7 13" id="KW-0547">Nucleotide-binding</keyword>
<name>A0A4Y7RKV8_9FIRM</name>
<evidence type="ECO:0000256" key="2">
    <source>
        <dbReference type="ARBA" id="ARBA00005594"/>
    </source>
</evidence>
<evidence type="ECO:0000313" key="15">
    <source>
        <dbReference type="EMBL" id="TEB09493.1"/>
    </source>
</evidence>
<keyword evidence="4 13" id="KW-0963">Cytoplasm</keyword>
<comment type="cofactor">
    <cofactor evidence="13">
        <name>Zn(2+)</name>
        <dbReference type="ChEBI" id="CHEBI:29105"/>
    </cofactor>
    <text evidence="13">Binds 1 zinc ion per subunit.</text>
</comment>
<comment type="catalytic activity">
    <reaction evidence="12 13">
        <text>tRNA(Cys) + L-cysteine + ATP = L-cysteinyl-tRNA(Cys) + AMP + diphosphate</text>
        <dbReference type="Rhea" id="RHEA:17773"/>
        <dbReference type="Rhea" id="RHEA-COMP:9661"/>
        <dbReference type="Rhea" id="RHEA-COMP:9679"/>
        <dbReference type="ChEBI" id="CHEBI:30616"/>
        <dbReference type="ChEBI" id="CHEBI:33019"/>
        <dbReference type="ChEBI" id="CHEBI:35235"/>
        <dbReference type="ChEBI" id="CHEBI:78442"/>
        <dbReference type="ChEBI" id="CHEBI:78517"/>
        <dbReference type="ChEBI" id="CHEBI:456215"/>
        <dbReference type="EC" id="6.1.1.16"/>
    </reaction>
</comment>
<keyword evidence="5 13" id="KW-0436">Ligase</keyword>
<evidence type="ECO:0000256" key="11">
    <source>
        <dbReference type="ARBA" id="ARBA00023146"/>
    </source>
</evidence>
<organism evidence="15 16">
    <name type="scientific">Pelotomaculum propionicicum</name>
    <dbReference type="NCBI Taxonomy" id="258475"/>
    <lineage>
        <taxon>Bacteria</taxon>
        <taxon>Bacillati</taxon>
        <taxon>Bacillota</taxon>
        <taxon>Clostridia</taxon>
        <taxon>Eubacteriales</taxon>
        <taxon>Desulfotomaculaceae</taxon>
        <taxon>Pelotomaculum</taxon>
    </lineage>
</organism>
<comment type="similarity">
    <text evidence="2 13">Belongs to the class-I aminoacyl-tRNA synthetase family.</text>
</comment>
<dbReference type="HAMAP" id="MF_00041">
    <property type="entry name" value="Cys_tRNA_synth"/>
    <property type="match status" value="1"/>
</dbReference>
<dbReference type="EMBL" id="QFFZ01000046">
    <property type="protein sequence ID" value="TEB09493.1"/>
    <property type="molecule type" value="Genomic_DNA"/>
</dbReference>
<evidence type="ECO:0000256" key="4">
    <source>
        <dbReference type="ARBA" id="ARBA00022490"/>
    </source>
</evidence>
<dbReference type="GO" id="GO:0008270">
    <property type="term" value="F:zinc ion binding"/>
    <property type="evidence" value="ECO:0007669"/>
    <property type="project" value="UniProtKB-UniRule"/>
</dbReference>
<dbReference type="Pfam" id="PF01406">
    <property type="entry name" value="tRNA-synt_1e"/>
    <property type="match status" value="1"/>
</dbReference>
<dbReference type="InterPro" id="IPR009080">
    <property type="entry name" value="tRNAsynth_Ia_anticodon-bd"/>
</dbReference>
<feature type="binding site" evidence="13">
    <location>
        <position position="267"/>
    </location>
    <ligand>
        <name>ATP</name>
        <dbReference type="ChEBI" id="CHEBI:30616"/>
    </ligand>
</feature>
<evidence type="ECO:0000256" key="5">
    <source>
        <dbReference type="ARBA" id="ARBA00022598"/>
    </source>
</evidence>
<dbReference type="InterPro" id="IPR056411">
    <property type="entry name" value="CysS_C"/>
</dbReference>
<dbReference type="EC" id="6.1.1.16" evidence="13"/>
<comment type="subcellular location">
    <subcellularLocation>
        <location evidence="1 13">Cytoplasm</location>
    </subcellularLocation>
</comment>
<dbReference type="InterPro" id="IPR014729">
    <property type="entry name" value="Rossmann-like_a/b/a_fold"/>
</dbReference>
<protein>
    <recommendedName>
        <fullName evidence="13">Cysteine--tRNA ligase</fullName>
        <ecNumber evidence="13">6.1.1.16</ecNumber>
    </recommendedName>
    <alternativeName>
        <fullName evidence="13">Cysteinyl-tRNA synthetase</fullName>
        <shortName evidence="13">CysRS</shortName>
    </alternativeName>
</protein>
<dbReference type="PANTHER" id="PTHR10890:SF3">
    <property type="entry name" value="CYSTEINE--TRNA LIGASE, CYTOPLASMIC"/>
    <property type="match status" value="1"/>
</dbReference>
<evidence type="ECO:0000256" key="6">
    <source>
        <dbReference type="ARBA" id="ARBA00022723"/>
    </source>
</evidence>
<dbReference type="OrthoDB" id="9815130at2"/>
<keyword evidence="8 13" id="KW-0862">Zinc</keyword>
<dbReference type="Pfam" id="PF09190">
    <property type="entry name" value="DALR_2"/>
    <property type="match status" value="1"/>
</dbReference>
<evidence type="ECO:0000256" key="3">
    <source>
        <dbReference type="ARBA" id="ARBA00011245"/>
    </source>
</evidence>
<feature type="short sequence motif" description="'HIGH' region" evidence="13">
    <location>
        <begin position="29"/>
        <end position="39"/>
    </location>
</feature>
<dbReference type="AlphaFoldDB" id="A0A4Y7RKV8"/>
<gene>
    <name evidence="13 15" type="primary">cysS</name>
    <name evidence="15" type="ORF">Pmgp_03093</name>
</gene>
<evidence type="ECO:0000256" key="8">
    <source>
        <dbReference type="ARBA" id="ARBA00022833"/>
    </source>
</evidence>
<evidence type="ECO:0000256" key="1">
    <source>
        <dbReference type="ARBA" id="ARBA00004496"/>
    </source>
</evidence>
<dbReference type="InterPro" id="IPR015273">
    <property type="entry name" value="Cys-tRNA-synt_Ia_DALR"/>
</dbReference>
<keyword evidence="9 13" id="KW-0067">ATP-binding</keyword>
<feature type="domain" description="Cysteinyl-tRNA synthetase class Ia DALR" evidence="14">
    <location>
        <begin position="353"/>
        <end position="422"/>
    </location>
</feature>
<dbReference type="GO" id="GO:0005524">
    <property type="term" value="F:ATP binding"/>
    <property type="evidence" value="ECO:0007669"/>
    <property type="project" value="UniProtKB-UniRule"/>
</dbReference>
<evidence type="ECO:0000256" key="10">
    <source>
        <dbReference type="ARBA" id="ARBA00022917"/>
    </source>
</evidence>
<dbReference type="GO" id="GO:0004817">
    <property type="term" value="F:cysteine-tRNA ligase activity"/>
    <property type="evidence" value="ECO:0007669"/>
    <property type="project" value="UniProtKB-UniRule"/>
</dbReference>
<evidence type="ECO:0000256" key="7">
    <source>
        <dbReference type="ARBA" id="ARBA00022741"/>
    </source>
</evidence>
<dbReference type="InterPro" id="IPR032678">
    <property type="entry name" value="tRNA-synt_1_cat_dom"/>
</dbReference>
<dbReference type="Pfam" id="PF23493">
    <property type="entry name" value="CysS_C"/>
    <property type="match status" value="1"/>
</dbReference>
<proteinExistence type="inferred from homology"/>
<dbReference type="InterPro" id="IPR015803">
    <property type="entry name" value="Cys-tRNA-ligase"/>
</dbReference>
<dbReference type="GO" id="GO:0005829">
    <property type="term" value="C:cytosol"/>
    <property type="evidence" value="ECO:0007669"/>
    <property type="project" value="TreeGrafter"/>
</dbReference>
<dbReference type="Proteomes" id="UP000297597">
    <property type="component" value="Unassembled WGS sequence"/>
</dbReference>
<reference evidence="15 16" key="1">
    <citation type="journal article" date="2018" name="Environ. Microbiol.">
        <title>Novel energy conservation strategies and behaviour of Pelotomaculum schinkii driving syntrophic propionate catabolism.</title>
        <authorList>
            <person name="Hidalgo-Ahumada C.A.P."/>
            <person name="Nobu M.K."/>
            <person name="Narihiro T."/>
            <person name="Tamaki H."/>
            <person name="Liu W.T."/>
            <person name="Kamagata Y."/>
            <person name="Stams A.J.M."/>
            <person name="Imachi H."/>
            <person name="Sousa D.Z."/>
        </authorList>
    </citation>
    <scope>NUCLEOTIDE SEQUENCE [LARGE SCALE GENOMIC DNA]</scope>
    <source>
        <strain evidence="15 16">MGP</strain>
    </source>
</reference>
<comment type="subunit">
    <text evidence="3 13">Monomer.</text>
</comment>
<dbReference type="CDD" id="cd00672">
    <property type="entry name" value="CysRS_core"/>
    <property type="match status" value="1"/>
</dbReference>
<dbReference type="PANTHER" id="PTHR10890">
    <property type="entry name" value="CYSTEINYL-TRNA SYNTHETASE"/>
    <property type="match status" value="1"/>
</dbReference>
<dbReference type="SUPFAM" id="SSF52374">
    <property type="entry name" value="Nucleotidylyl transferase"/>
    <property type="match status" value="1"/>
</dbReference>
<evidence type="ECO:0000256" key="12">
    <source>
        <dbReference type="ARBA" id="ARBA00047398"/>
    </source>
</evidence>
<keyword evidence="16" id="KW-1185">Reference proteome</keyword>
<dbReference type="RefSeq" id="WP_134214952.1">
    <property type="nucleotide sequence ID" value="NZ_QFFZ01000046.1"/>
</dbReference>
<keyword evidence="10 13" id="KW-0648">Protein biosynthesis</keyword>
<comment type="caution">
    <text evidence="15">The sequence shown here is derived from an EMBL/GenBank/DDBJ whole genome shotgun (WGS) entry which is preliminary data.</text>
</comment>
<dbReference type="PRINTS" id="PR00983">
    <property type="entry name" value="TRNASYNTHCYS"/>
</dbReference>
<keyword evidence="6 13" id="KW-0479">Metal-binding</keyword>
<dbReference type="GO" id="GO:0006423">
    <property type="term" value="P:cysteinyl-tRNA aminoacylation"/>
    <property type="evidence" value="ECO:0007669"/>
    <property type="project" value="UniProtKB-UniRule"/>
</dbReference>
<dbReference type="SMART" id="SM00840">
    <property type="entry name" value="DALR_2"/>
    <property type="match status" value="1"/>
</dbReference>
<evidence type="ECO:0000256" key="13">
    <source>
        <dbReference type="HAMAP-Rule" id="MF_00041"/>
    </source>
</evidence>
<accession>A0A4Y7RKV8</accession>
<feature type="binding site" evidence="13">
    <location>
        <position position="232"/>
    </location>
    <ligand>
        <name>Zn(2+)</name>
        <dbReference type="ChEBI" id="CHEBI:29105"/>
    </ligand>
</feature>
<feature type="binding site" evidence="13">
    <location>
        <position position="207"/>
    </location>
    <ligand>
        <name>Zn(2+)</name>
        <dbReference type="ChEBI" id="CHEBI:29105"/>
    </ligand>
</feature>
<dbReference type="InterPro" id="IPR024909">
    <property type="entry name" value="Cys-tRNA/MSH_ligase"/>
</dbReference>
<evidence type="ECO:0000313" key="16">
    <source>
        <dbReference type="Proteomes" id="UP000297597"/>
    </source>
</evidence>
<dbReference type="SUPFAM" id="SSF47323">
    <property type="entry name" value="Anticodon-binding domain of a subclass of class I aminoacyl-tRNA synthetases"/>
    <property type="match status" value="1"/>
</dbReference>